<dbReference type="AlphaFoldDB" id="A0A225V6F2"/>
<sequence length="319" mass="35879">MPKVSKRKTSDDEEMKAGDSGSHGALDAHRIDTVRALRFDGKNFLAYKEGLKAALKARKCSKVLIGIETKPERDGSPEASRRRKRWKEKVLQLNDILTNTLDDGTRVRLAHLETPQAKWSALVEDFEKKSFAVALFKRRELLNVEFESDNESIRDYIHHVEAIRQELTLMGEEVSAREVITALLTGLGDKYESMIESFDSLDDYTLQQVKVKLTSREERMKQAKAVSDAKIAGNGRVVPEVEKVKVDNKSDIVGTFNVGTARSGGITNATVLLLNVINKKVECMAKARRLPGDDEIVTTHTRTFQVTTIHMRRNLKASQ</sequence>
<dbReference type="EMBL" id="NBNE01007416">
    <property type="protein sequence ID" value="OWZ00684.1"/>
    <property type="molecule type" value="Genomic_DNA"/>
</dbReference>
<name>A0A225V6F2_9STRA</name>
<feature type="region of interest" description="Disordered" evidence="1">
    <location>
        <begin position="1"/>
        <end position="25"/>
    </location>
</feature>
<comment type="caution">
    <text evidence="2">The sequence shown here is derived from an EMBL/GenBank/DDBJ whole genome shotgun (WGS) entry which is preliminary data.</text>
</comment>
<evidence type="ECO:0000313" key="2">
    <source>
        <dbReference type="EMBL" id="OWZ00684.1"/>
    </source>
</evidence>
<accession>A0A225V6F2</accession>
<evidence type="ECO:0000256" key="1">
    <source>
        <dbReference type="SAM" id="MobiDB-lite"/>
    </source>
</evidence>
<organism evidence="2 3">
    <name type="scientific">Phytophthora megakarya</name>
    <dbReference type="NCBI Taxonomy" id="4795"/>
    <lineage>
        <taxon>Eukaryota</taxon>
        <taxon>Sar</taxon>
        <taxon>Stramenopiles</taxon>
        <taxon>Oomycota</taxon>
        <taxon>Peronosporomycetes</taxon>
        <taxon>Peronosporales</taxon>
        <taxon>Peronosporaceae</taxon>
        <taxon>Phytophthora</taxon>
    </lineage>
</organism>
<protein>
    <recommendedName>
        <fullName evidence="4">Polyprotein</fullName>
    </recommendedName>
</protein>
<dbReference type="PANTHER" id="PTHR47481">
    <property type="match status" value="1"/>
</dbReference>
<dbReference type="Pfam" id="PF14223">
    <property type="entry name" value="Retrotran_gag_2"/>
    <property type="match status" value="1"/>
</dbReference>
<dbReference type="OrthoDB" id="126504at2759"/>
<evidence type="ECO:0008006" key="4">
    <source>
        <dbReference type="Google" id="ProtNLM"/>
    </source>
</evidence>
<gene>
    <name evidence="2" type="ORF">PHMEG_00028075</name>
</gene>
<dbReference type="PANTHER" id="PTHR47481:SF7">
    <property type="entry name" value="CCHC-TYPE DOMAIN-CONTAINING PROTEIN"/>
    <property type="match status" value="1"/>
</dbReference>
<reference evidence="3" key="1">
    <citation type="submission" date="2017-03" db="EMBL/GenBank/DDBJ databases">
        <title>Phytopthora megakarya and P. palmivora, two closely related causual agents of cacao black pod achieved similar genome size and gene model numbers by different mechanisms.</title>
        <authorList>
            <person name="Ali S."/>
            <person name="Shao J."/>
            <person name="Larry D.J."/>
            <person name="Kronmiller B."/>
            <person name="Shen D."/>
            <person name="Strem M.D."/>
            <person name="Melnick R.L."/>
            <person name="Guiltinan M.J."/>
            <person name="Tyler B.M."/>
            <person name="Meinhardt L.W."/>
            <person name="Bailey B.A."/>
        </authorList>
    </citation>
    <scope>NUCLEOTIDE SEQUENCE [LARGE SCALE GENOMIC DNA]</scope>
    <source>
        <strain evidence="3">zdho120</strain>
    </source>
</reference>
<keyword evidence="3" id="KW-1185">Reference proteome</keyword>
<proteinExistence type="predicted"/>
<evidence type="ECO:0000313" key="3">
    <source>
        <dbReference type="Proteomes" id="UP000198211"/>
    </source>
</evidence>
<dbReference type="Proteomes" id="UP000198211">
    <property type="component" value="Unassembled WGS sequence"/>
</dbReference>